<dbReference type="PANTHER" id="PTHR42961">
    <property type="entry name" value="IRON-SULFUR PROTEIN NUBPL"/>
    <property type="match status" value="1"/>
</dbReference>
<dbReference type="GO" id="GO:0016887">
    <property type="term" value="F:ATP hydrolysis activity"/>
    <property type="evidence" value="ECO:0007669"/>
    <property type="project" value="UniProtKB-UniRule"/>
</dbReference>
<dbReference type="AlphaFoldDB" id="A0A368EMK3"/>
<dbReference type="Proteomes" id="UP000252289">
    <property type="component" value="Unassembled WGS sequence"/>
</dbReference>
<evidence type="ECO:0000256" key="1">
    <source>
        <dbReference type="ARBA" id="ARBA00022723"/>
    </source>
</evidence>
<dbReference type="Pfam" id="PF01883">
    <property type="entry name" value="FeS_assembly_P"/>
    <property type="match status" value="1"/>
</dbReference>
<dbReference type="Gene3D" id="3.30.300.130">
    <property type="entry name" value="Fe-S cluster assembly (FSCA)"/>
    <property type="match status" value="1"/>
</dbReference>
<comment type="function">
    <text evidence="6">Binds and transfers iron-sulfur (Fe-S) clusters to target apoproteins. Can hydrolyze ATP.</text>
</comment>
<dbReference type="Gene3D" id="3.40.50.300">
    <property type="entry name" value="P-loop containing nucleotide triphosphate hydrolases"/>
    <property type="match status" value="1"/>
</dbReference>
<dbReference type="FunFam" id="3.40.50.300:FF:001278">
    <property type="entry name" value="Iron-sulfur cluster carrier protein"/>
    <property type="match status" value="1"/>
</dbReference>
<keyword evidence="1 6" id="KW-0479">Metal-binding</keyword>
<evidence type="ECO:0000256" key="2">
    <source>
        <dbReference type="ARBA" id="ARBA00022741"/>
    </source>
</evidence>
<dbReference type="GO" id="GO:0046872">
    <property type="term" value="F:metal ion binding"/>
    <property type="evidence" value="ECO:0007669"/>
    <property type="project" value="UniProtKB-KW"/>
</dbReference>
<protein>
    <recommendedName>
        <fullName evidence="6">Iron-sulfur cluster carrier protein</fullName>
    </recommendedName>
</protein>
<dbReference type="InterPro" id="IPR019591">
    <property type="entry name" value="Mrp/NBP35_ATP-bd"/>
</dbReference>
<dbReference type="InterPro" id="IPR033756">
    <property type="entry name" value="YlxH/NBP35"/>
</dbReference>
<comment type="similarity">
    <text evidence="6">Belongs to the Mrp/NBP35 ATP-binding proteins family.</text>
</comment>
<dbReference type="PANTHER" id="PTHR42961:SF2">
    <property type="entry name" value="IRON-SULFUR PROTEIN NUBPL"/>
    <property type="match status" value="1"/>
</dbReference>
<dbReference type="Pfam" id="PF10609">
    <property type="entry name" value="ParA"/>
    <property type="match status" value="1"/>
</dbReference>
<reference evidence="9 10" key="1">
    <citation type="journal article" date="2018" name="Microbiome">
        <title>Fine metagenomic profile of the Mediterranean stratified and mixed water columns revealed by assembly and recruitment.</title>
        <authorList>
            <person name="Haro-Moreno J.M."/>
            <person name="Lopez-Perez M."/>
            <person name="De La Torre J.R."/>
            <person name="Picazo A."/>
            <person name="Camacho A."/>
            <person name="Rodriguez-Valera F."/>
        </authorList>
    </citation>
    <scope>NUCLEOTIDE SEQUENCE [LARGE SCALE GENOMIC DNA]</scope>
    <source>
        <strain evidence="9">MED-G50</strain>
    </source>
</reference>
<keyword evidence="5 6" id="KW-0411">Iron-sulfur</keyword>
<accession>A0A368EMK3</accession>
<evidence type="ECO:0000256" key="4">
    <source>
        <dbReference type="ARBA" id="ARBA00023004"/>
    </source>
</evidence>
<organism evidence="9 10">
    <name type="scientific">PS1 clade bacterium</name>
    <dbReference type="NCBI Taxonomy" id="2175152"/>
    <lineage>
        <taxon>Bacteria</taxon>
        <taxon>Pseudomonadati</taxon>
        <taxon>Pseudomonadota</taxon>
        <taxon>Alphaproteobacteria</taxon>
        <taxon>PS1 clade</taxon>
    </lineage>
</organism>
<comment type="caution">
    <text evidence="9">The sequence shown here is derived from an EMBL/GenBank/DDBJ whole genome shotgun (WGS) entry which is preliminary data.</text>
</comment>
<evidence type="ECO:0000256" key="3">
    <source>
        <dbReference type="ARBA" id="ARBA00022840"/>
    </source>
</evidence>
<keyword evidence="3 6" id="KW-0067">ATP-binding</keyword>
<dbReference type="SUPFAM" id="SSF52540">
    <property type="entry name" value="P-loop containing nucleoside triphosphate hydrolases"/>
    <property type="match status" value="1"/>
</dbReference>
<comment type="subunit">
    <text evidence="6">Homodimer.</text>
</comment>
<dbReference type="GO" id="GO:0051539">
    <property type="term" value="F:4 iron, 4 sulfur cluster binding"/>
    <property type="evidence" value="ECO:0007669"/>
    <property type="project" value="TreeGrafter"/>
</dbReference>
<proteinExistence type="inferred from homology"/>
<evidence type="ECO:0000256" key="5">
    <source>
        <dbReference type="ARBA" id="ARBA00023014"/>
    </source>
</evidence>
<dbReference type="CDD" id="cd02037">
    <property type="entry name" value="Mrp_NBP35"/>
    <property type="match status" value="1"/>
</dbReference>
<gene>
    <name evidence="9" type="ORF">DBW64_01375</name>
</gene>
<dbReference type="GO" id="GO:0005524">
    <property type="term" value="F:ATP binding"/>
    <property type="evidence" value="ECO:0007669"/>
    <property type="project" value="UniProtKB-UniRule"/>
</dbReference>
<feature type="binding site" evidence="6">
    <location>
        <begin position="121"/>
        <end position="128"/>
    </location>
    <ligand>
        <name>ATP</name>
        <dbReference type="ChEBI" id="CHEBI:30616"/>
    </ligand>
</feature>
<name>A0A368EMK3_9PROT</name>
<dbReference type="InterPro" id="IPR044304">
    <property type="entry name" value="NUBPL-like"/>
</dbReference>
<dbReference type="InterPro" id="IPR027417">
    <property type="entry name" value="P-loop_NTPase"/>
</dbReference>
<feature type="region of interest" description="Disordered" evidence="7">
    <location>
        <begin position="85"/>
        <end position="105"/>
    </location>
</feature>
<evidence type="ECO:0000313" key="9">
    <source>
        <dbReference type="EMBL" id="RCL85300.1"/>
    </source>
</evidence>
<dbReference type="HAMAP" id="MF_02040">
    <property type="entry name" value="Mrp_NBP35"/>
    <property type="match status" value="1"/>
</dbReference>
<evidence type="ECO:0000259" key="8">
    <source>
        <dbReference type="Pfam" id="PF01883"/>
    </source>
</evidence>
<sequence>MSTIDEKTIIEALSGLKHPQTGQDIISGDIVQGITIRDGNVGFLLAVHPDIAEAFEDVRLACEERIRALPGVLSATVVLTAHQSAPSLSSSGGSSKGKPPPDETIPEVFNRIKSVIAVASGKGGVGKSTVAVNLAAALAQMQGEDGQSVKIGLLDADIFGPSLPKLLNVTEKPELDEAKKIHPIERFGMQTMSIGYMVQEAQAMVWRGPMVQGALLQMLNDVAWPELDILVLDLPPGTGDIQLTIAQKIPVTGALVVTTPHNLAVADVRRSINMFDKTKTPVLGILENMAWMSGPNGERLHPFGTGGGESIAAETLNSFLGGLVLDPALQEAADAGQPVITYAPDSLAAGVFVELAQTVTAAVKDLTP</sequence>
<dbReference type="GO" id="GO:0140663">
    <property type="term" value="F:ATP-dependent FeS chaperone activity"/>
    <property type="evidence" value="ECO:0007669"/>
    <property type="project" value="InterPro"/>
</dbReference>
<dbReference type="GO" id="GO:0016226">
    <property type="term" value="P:iron-sulfur cluster assembly"/>
    <property type="evidence" value="ECO:0007669"/>
    <property type="project" value="InterPro"/>
</dbReference>
<dbReference type="InterPro" id="IPR002744">
    <property type="entry name" value="MIP18-like"/>
</dbReference>
<feature type="compositionally biased region" description="Low complexity" evidence="7">
    <location>
        <begin position="85"/>
        <end position="97"/>
    </location>
</feature>
<evidence type="ECO:0000256" key="7">
    <source>
        <dbReference type="SAM" id="MobiDB-lite"/>
    </source>
</evidence>
<evidence type="ECO:0000313" key="10">
    <source>
        <dbReference type="Proteomes" id="UP000252289"/>
    </source>
</evidence>
<dbReference type="InterPro" id="IPR034904">
    <property type="entry name" value="FSCA_dom_sf"/>
</dbReference>
<keyword evidence="2 6" id="KW-0547">Nucleotide-binding</keyword>
<evidence type="ECO:0000256" key="6">
    <source>
        <dbReference type="HAMAP-Rule" id="MF_02040"/>
    </source>
</evidence>
<keyword evidence="6" id="KW-0378">Hydrolase</keyword>
<dbReference type="SUPFAM" id="SSF117916">
    <property type="entry name" value="Fe-S cluster assembly (FSCA) domain-like"/>
    <property type="match status" value="1"/>
</dbReference>
<dbReference type="EMBL" id="QOQK01000003">
    <property type="protein sequence ID" value="RCL85300.1"/>
    <property type="molecule type" value="Genomic_DNA"/>
</dbReference>
<feature type="domain" description="MIP18 family-like" evidence="8">
    <location>
        <begin position="7"/>
        <end position="77"/>
    </location>
</feature>
<keyword evidence="4 6" id="KW-0408">Iron</keyword>